<organism evidence="1 2">
    <name type="scientific">Pedobacter suwonensis</name>
    <dbReference type="NCBI Taxonomy" id="332999"/>
    <lineage>
        <taxon>Bacteria</taxon>
        <taxon>Pseudomonadati</taxon>
        <taxon>Bacteroidota</taxon>
        <taxon>Sphingobacteriia</taxon>
        <taxon>Sphingobacteriales</taxon>
        <taxon>Sphingobacteriaceae</taxon>
        <taxon>Pedobacter</taxon>
    </lineage>
</organism>
<evidence type="ECO:0000313" key="2">
    <source>
        <dbReference type="Proteomes" id="UP000198836"/>
    </source>
</evidence>
<dbReference type="Gene3D" id="3.40.720.10">
    <property type="entry name" value="Alkaline Phosphatase, subunit A"/>
    <property type="match status" value="2"/>
</dbReference>
<dbReference type="PANTHER" id="PTHR10151:SF120">
    <property type="entry name" value="BIS(5'-ADENOSYL)-TRIPHOSPHATASE"/>
    <property type="match status" value="1"/>
</dbReference>
<dbReference type="Pfam" id="PF01663">
    <property type="entry name" value="Phosphodiest"/>
    <property type="match status" value="1"/>
</dbReference>
<dbReference type="InterPro" id="IPR017850">
    <property type="entry name" value="Alkaline_phosphatase_core_sf"/>
</dbReference>
<dbReference type="PANTHER" id="PTHR10151">
    <property type="entry name" value="ECTONUCLEOTIDE PYROPHOSPHATASE/PHOSPHODIESTERASE"/>
    <property type="match status" value="1"/>
</dbReference>
<evidence type="ECO:0000313" key="1">
    <source>
        <dbReference type="EMBL" id="SFA53383.1"/>
    </source>
</evidence>
<reference evidence="2" key="1">
    <citation type="submission" date="2016-10" db="EMBL/GenBank/DDBJ databases">
        <authorList>
            <person name="Varghese N."/>
            <person name="Submissions S."/>
        </authorList>
    </citation>
    <scope>NUCLEOTIDE SEQUENCE [LARGE SCALE GENOMIC DNA]</scope>
    <source>
        <strain evidence="2">DSM 18130</strain>
    </source>
</reference>
<dbReference type="InterPro" id="IPR002591">
    <property type="entry name" value="Phosphodiest/P_Trfase"/>
</dbReference>
<protein>
    <submittedName>
        <fullName evidence="1">Type I phosphodiesterase / nucleotide pyrophosphatase</fullName>
    </submittedName>
</protein>
<name>A0A1I0TP80_9SPHI</name>
<dbReference type="AlphaFoldDB" id="A0A1I0TP80"/>
<dbReference type="STRING" id="332999.SAMN04488511_11244"/>
<dbReference type="RefSeq" id="WP_244278833.1">
    <property type="nucleotide sequence ID" value="NZ_FOJM01000012.1"/>
</dbReference>
<accession>A0A1I0TP80</accession>
<keyword evidence="2" id="KW-1185">Reference proteome</keyword>
<dbReference type="EMBL" id="FOJM01000012">
    <property type="protein sequence ID" value="SFA53383.1"/>
    <property type="molecule type" value="Genomic_DNA"/>
</dbReference>
<gene>
    <name evidence="1" type="ORF">SAMN04488511_11244</name>
</gene>
<dbReference type="Proteomes" id="UP000198836">
    <property type="component" value="Unassembled WGS sequence"/>
</dbReference>
<proteinExistence type="predicted"/>
<dbReference type="GO" id="GO:0016787">
    <property type="term" value="F:hydrolase activity"/>
    <property type="evidence" value="ECO:0007669"/>
    <property type="project" value="UniProtKB-ARBA"/>
</dbReference>
<sequence>MEQLKTNISQTLSNHKTMLLRTFIFACFFSLSLSSLAQNRPRKVVYVIADGIPADVIERLELPNFKKIISAGSYSRMHVGGDKASYNETPTISAVGYNSLLTGTWVNKHNVPDNDIKAPNYNYQHIFRLFKNQYPDKKTAIFSSWTDNRTKLLGDGLPETGNFKPDFVADGFELDTVRFKHDKKADYMHFIDEEVVKRAANTIHDQAPDLSWVYLEYTDDMGHRYGDSPEFYKAVEMLDKQMGQIWDAINYRQQRFKEDWLIVITTDHGRDEKTGRGHGGQSDRQRSTWMVSNYKNLNTHAQYFDLSIVDIMPSIADYLNIKLPKSVEQEIDGTSFIGPVSISALKANYVQNHLDITWKALEKKGKVKIWLATTNAFKTGGKDDYHLLGEVDVNQQHYLADLNNYPSPYYKLVVEAPDNTLNKWISVK</sequence>
<dbReference type="SUPFAM" id="SSF53649">
    <property type="entry name" value="Alkaline phosphatase-like"/>
    <property type="match status" value="1"/>
</dbReference>